<name>A0A6J5Q8A1_9CAUD</name>
<dbReference type="EMBL" id="LR796951">
    <property type="protein sequence ID" value="CAB4177698.1"/>
    <property type="molecule type" value="Genomic_DNA"/>
</dbReference>
<evidence type="ECO:0000313" key="2">
    <source>
        <dbReference type="EMBL" id="CAB4164252.1"/>
    </source>
</evidence>
<dbReference type="EMBL" id="LR796473">
    <property type="protein sequence ID" value="CAB4146864.1"/>
    <property type="molecule type" value="Genomic_DNA"/>
</dbReference>
<gene>
    <name evidence="3" type="ORF">UFOVP1003_34</name>
    <name evidence="4" type="ORF">UFOVP1153_50</name>
    <name evidence="1" type="ORF">UFOVP493_50</name>
    <name evidence="2" type="ORF">UFOVP829_18</name>
</gene>
<evidence type="ECO:0000313" key="1">
    <source>
        <dbReference type="EMBL" id="CAB4146864.1"/>
    </source>
</evidence>
<proteinExistence type="predicted"/>
<dbReference type="EMBL" id="LR797104">
    <property type="protein sequence ID" value="CAB4187701.1"/>
    <property type="molecule type" value="Genomic_DNA"/>
</dbReference>
<evidence type="ECO:0000313" key="3">
    <source>
        <dbReference type="EMBL" id="CAB4177698.1"/>
    </source>
</evidence>
<sequence length="139" mass="14744">MAFSLTYTSFYYDTCTGAIDLDTDTFKMLLVTSTYTADKTHDKRNDITNEVSGTGYTAGGNSCTPTVTQDNTNNLVTIDLVVTSWPSSTITARGGVVYKSRGGASSADELVCYLDFGADVSSTAGTFAVLVADPMVLQN</sequence>
<protein>
    <submittedName>
        <fullName evidence="3">Uncharacterized protein</fullName>
    </submittedName>
</protein>
<dbReference type="EMBL" id="LR796764">
    <property type="protein sequence ID" value="CAB4164252.1"/>
    <property type="molecule type" value="Genomic_DNA"/>
</dbReference>
<organism evidence="3">
    <name type="scientific">uncultured Caudovirales phage</name>
    <dbReference type="NCBI Taxonomy" id="2100421"/>
    <lineage>
        <taxon>Viruses</taxon>
        <taxon>Duplodnaviria</taxon>
        <taxon>Heunggongvirae</taxon>
        <taxon>Uroviricota</taxon>
        <taxon>Caudoviricetes</taxon>
        <taxon>Peduoviridae</taxon>
        <taxon>Maltschvirus</taxon>
        <taxon>Maltschvirus maltsch</taxon>
    </lineage>
</organism>
<evidence type="ECO:0000313" key="4">
    <source>
        <dbReference type="EMBL" id="CAB4187701.1"/>
    </source>
</evidence>
<reference evidence="3" key="1">
    <citation type="submission" date="2020-05" db="EMBL/GenBank/DDBJ databases">
        <authorList>
            <person name="Chiriac C."/>
            <person name="Salcher M."/>
            <person name="Ghai R."/>
            <person name="Kavagutti S V."/>
        </authorList>
    </citation>
    <scope>NUCLEOTIDE SEQUENCE</scope>
</reference>
<accession>A0A6J5Q8A1</accession>